<evidence type="ECO:0000256" key="7">
    <source>
        <dbReference type="SAM" id="Phobius"/>
    </source>
</evidence>
<keyword evidence="5 7" id="KW-1133">Transmembrane helix</keyword>
<sequence length="314" mass="34000">MSPFLLSTRRSARVGQRRHLGQALLIAVGMAWQTGWTLILGFAISALLQSVVSTDQMETVLGRSGPKELALASVAGAASSSCSYASAAIMRTLFKKGAALATSLAFMFASTNLVLELGIILYLLLGWQFMAGEWIGGIVLVVVMSILVKLTYPRKLAEEARNHEEAVGGHNHMTMAVEGDTIGQRLTNPQTRIRMAQNFTMEWSMLWKDLAIGFLVGGFLSAFVPNAFWKSLFLTDASPWLKVLLNALLGPLIAVLTFVCSIGNVPLAAVLWAGGASFGGVLAFLYADLIVLPLLDTYRRYFGWKMAAYIAGVF</sequence>
<dbReference type="InterPro" id="IPR053166">
    <property type="entry name" value="UPF0718_permease"/>
</dbReference>
<dbReference type="PANTHER" id="PTHR42775:SF1">
    <property type="entry name" value="PERMEASE RV2963-RELATED"/>
    <property type="match status" value="1"/>
</dbReference>
<feature type="transmembrane region" description="Helical" evidence="7">
    <location>
        <begin position="20"/>
        <end position="49"/>
    </location>
</feature>
<comment type="subcellular location">
    <subcellularLocation>
        <location evidence="1">Cell membrane</location>
        <topology evidence="1">Multi-pass membrane protein</topology>
    </subcellularLocation>
</comment>
<gene>
    <name evidence="8" type="ORF">ACFQE0_14460</name>
</gene>
<comment type="caution">
    <text evidence="8">The sequence shown here is derived from an EMBL/GenBank/DDBJ whole genome shotgun (WGS) entry which is preliminary data.</text>
</comment>
<keyword evidence="3" id="KW-1003">Cell membrane</keyword>
<dbReference type="Pfam" id="PF03773">
    <property type="entry name" value="ArsP_1"/>
    <property type="match status" value="1"/>
</dbReference>
<dbReference type="SUPFAM" id="SSF103473">
    <property type="entry name" value="MFS general substrate transporter"/>
    <property type="match status" value="1"/>
</dbReference>
<accession>A0ABW2BLG1</accession>
<evidence type="ECO:0000256" key="6">
    <source>
        <dbReference type="ARBA" id="ARBA00023136"/>
    </source>
</evidence>
<keyword evidence="4 7" id="KW-0812">Transmembrane</keyword>
<comment type="similarity">
    <text evidence="2">Belongs to the UPF0718 family.</text>
</comment>
<dbReference type="PANTHER" id="PTHR42775">
    <property type="entry name" value="PERMEASE RV2963-RELATED"/>
    <property type="match status" value="1"/>
</dbReference>
<organism evidence="8 9">
    <name type="scientific">Methylobacterium komagatae</name>
    <dbReference type="NCBI Taxonomy" id="374425"/>
    <lineage>
        <taxon>Bacteria</taxon>
        <taxon>Pseudomonadati</taxon>
        <taxon>Pseudomonadota</taxon>
        <taxon>Alphaproteobacteria</taxon>
        <taxon>Hyphomicrobiales</taxon>
        <taxon>Methylobacteriaceae</taxon>
        <taxon>Methylobacterium</taxon>
    </lineage>
</organism>
<evidence type="ECO:0000256" key="5">
    <source>
        <dbReference type="ARBA" id="ARBA00022989"/>
    </source>
</evidence>
<dbReference type="Proteomes" id="UP001596292">
    <property type="component" value="Unassembled WGS sequence"/>
</dbReference>
<evidence type="ECO:0000256" key="2">
    <source>
        <dbReference type="ARBA" id="ARBA00006386"/>
    </source>
</evidence>
<evidence type="ECO:0000256" key="3">
    <source>
        <dbReference type="ARBA" id="ARBA00022475"/>
    </source>
</evidence>
<feature type="transmembrane region" description="Helical" evidence="7">
    <location>
        <begin position="269"/>
        <end position="295"/>
    </location>
</feature>
<dbReference type="RefSeq" id="WP_378970803.1">
    <property type="nucleotide sequence ID" value="NZ_JBHSWN010000001.1"/>
</dbReference>
<proteinExistence type="inferred from homology"/>
<evidence type="ECO:0000313" key="8">
    <source>
        <dbReference type="EMBL" id="MFC6790707.1"/>
    </source>
</evidence>
<feature type="transmembrane region" description="Helical" evidence="7">
    <location>
        <begin position="210"/>
        <end position="228"/>
    </location>
</feature>
<feature type="transmembrane region" description="Helical" evidence="7">
    <location>
        <begin position="131"/>
        <end position="152"/>
    </location>
</feature>
<feature type="transmembrane region" description="Helical" evidence="7">
    <location>
        <begin position="240"/>
        <end position="262"/>
    </location>
</feature>
<name>A0ABW2BLG1_9HYPH</name>
<dbReference type="InterPro" id="IPR005524">
    <property type="entry name" value="DUF318"/>
</dbReference>
<evidence type="ECO:0000256" key="1">
    <source>
        <dbReference type="ARBA" id="ARBA00004651"/>
    </source>
</evidence>
<dbReference type="InterPro" id="IPR036259">
    <property type="entry name" value="MFS_trans_sf"/>
</dbReference>
<keyword evidence="6 7" id="KW-0472">Membrane</keyword>
<evidence type="ECO:0000256" key="4">
    <source>
        <dbReference type="ARBA" id="ARBA00022692"/>
    </source>
</evidence>
<evidence type="ECO:0000313" key="9">
    <source>
        <dbReference type="Proteomes" id="UP001596292"/>
    </source>
</evidence>
<reference evidence="9" key="1">
    <citation type="journal article" date="2019" name="Int. J. Syst. Evol. Microbiol.">
        <title>The Global Catalogue of Microorganisms (GCM) 10K type strain sequencing project: providing services to taxonomists for standard genome sequencing and annotation.</title>
        <authorList>
            <consortium name="The Broad Institute Genomics Platform"/>
            <consortium name="The Broad Institute Genome Sequencing Center for Infectious Disease"/>
            <person name="Wu L."/>
            <person name="Ma J."/>
        </authorList>
    </citation>
    <scope>NUCLEOTIDE SEQUENCE [LARGE SCALE GENOMIC DNA]</scope>
    <source>
        <strain evidence="9">CCUG 48316</strain>
    </source>
</reference>
<protein>
    <submittedName>
        <fullName evidence="8">Permease</fullName>
    </submittedName>
</protein>
<feature type="transmembrane region" description="Helical" evidence="7">
    <location>
        <begin position="99"/>
        <end position="125"/>
    </location>
</feature>
<dbReference type="EMBL" id="JBHSWN010000001">
    <property type="protein sequence ID" value="MFC6790707.1"/>
    <property type="molecule type" value="Genomic_DNA"/>
</dbReference>
<feature type="transmembrane region" description="Helical" evidence="7">
    <location>
        <begin position="69"/>
        <end position="87"/>
    </location>
</feature>
<keyword evidence="9" id="KW-1185">Reference proteome</keyword>